<dbReference type="InterPro" id="IPR011991">
    <property type="entry name" value="ArsR-like_HTH"/>
</dbReference>
<comment type="caution">
    <text evidence="5">The sequence shown here is derived from an EMBL/GenBank/DDBJ whole genome shotgun (WGS) entry which is preliminary data.</text>
</comment>
<keyword evidence="1" id="KW-0805">Transcription regulation</keyword>
<dbReference type="InterPro" id="IPR036388">
    <property type="entry name" value="WH-like_DNA-bd_sf"/>
</dbReference>
<dbReference type="Proteomes" id="UP000252707">
    <property type="component" value="Unassembled WGS sequence"/>
</dbReference>
<dbReference type="SUPFAM" id="SSF46785">
    <property type="entry name" value="Winged helix' DNA-binding domain"/>
    <property type="match status" value="1"/>
</dbReference>
<dbReference type="AlphaFoldDB" id="A0A369BQK7"/>
<organism evidence="5 6">
    <name type="scientific">Thioalbus denitrificans</name>
    <dbReference type="NCBI Taxonomy" id="547122"/>
    <lineage>
        <taxon>Bacteria</taxon>
        <taxon>Pseudomonadati</taxon>
        <taxon>Pseudomonadota</taxon>
        <taxon>Gammaproteobacteria</taxon>
        <taxon>Chromatiales</taxon>
        <taxon>Ectothiorhodospiraceae</taxon>
        <taxon>Thioalbus</taxon>
    </lineage>
</organism>
<sequence length="107" mass="12308">MSDIPEIDQEDDPILTANALKAMAHPVRWRILCALGEQELTVQEILDRVGTTQSNISQHLEVLRSKHIVSSRKEGTRVYCRVRNKQLQLLIENMRDVLCVTNLEEQD</sequence>
<dbReference type="InterPro" id="IPR036390">
    <property type="entry name" value="WH_DNA-bd_sf"/>
</dbReference>
<dbReference type="SMART" id="SM00418">
    <property type="entry name" value="HTH_ARSR"/>
    <property type="match status" value="1"/>
</dbReference>
<keyword evidence="3" id="KW-0804">Transcription</keyword>
<keyword evidence="6" id="KW-1185">Reference proteome</keyword>
<proteinExistence type="predicted"/>
<dbReference type="Pfam" id="PF01022">
    <property type="entry name" value="HTH_5"/>
    <property type="match status" value="1"/>
</dbReference>
<evidence type="ECO:0000313" key="6">
    <source>
        <dbReference type="Proteomes" id="UP000252707"/>
    </source>
</evidence>
<dbReference type="EMBL" id="QPJY01000017">
    <property type="protein sequence ID" value="RCX23912.1"/>
    <property type="molecule type" value="Genomic_DNA"/>
</dbReference>
<evidence type="ECO:0000256" key="3">
    <source>
        <dbReference type="ARBA" id="ARBA00023163"/>
    </source>
</evidence>
<dbReference type="OrthoDB" id="9796124at2"/>
<protein>
    <submittedName>
        <fullName evidence="5">ArsR family transcriptional regulator</fullName>
    </submittedName>
</protein>
<dbReference type="InterPro" id="IPR001845">
    <property type="entry name" value="HTH_ArsR_DNA-bd_dom"/>
</dbReference>
<dbReference type="PRINTS" id="PR00778">
    <property type="entry name" value="HTHARSR"/>
</dbReference>
<dbReference type="PROSITE" id="PS50987">
    <property type="entry name" value="HTH_ARSR_2"/>
    <property type="match status" value="1"/>
</dbReference>
<accession>A0A369BQK7</accession>
<dbReference type="RefSeq" id="WP_114281273.1">
    <property type="nucleotide sequence ID" value="NZ_QPJY01000017.1"/>
</dbReference>
<evidence type="ECO:0000259" key="4">
    <source>
        <dbReference type="PROSITE" id="PS50987"/>
    </source>
</evidence>
<name>A0A369BQK7_9GAMM</name>
<gene>
    <name evidence="5" type="ORF">DFQ59_11738</name>
</gene>
<dbReference type="InterPro" id="IPR051081">
    <property type="entry name" value="HTH_MetalResp_TranReg"/>
</dbReference>
<dbReference type="NCBIfam" id="NF033788">
    <property type="entry name" value="HTH_metalloreg"/>
    <property type="match status" value="1"/>
</dbReference>
<feature type="domain" description="HTH arsR-type" evidence="4">
    <location>
        <begin position="8"/>
        <end position="102"/>
    </location>
</feature>
<reference evidence="5 6" key="1">
    <citation type="submission" date="2018-07" db="EMBL/GenBank/DDBJ databases">
        <title>Genomic Encyclopedia of Type Strains, Phase IV (KMG-IV): sequencing the most valuable type-strain genomes for metagenomic binning, comparative biology and taxonomic classification.</title>
        <authorList>
            <person name="Goeker M."/>
        </authorList>
    </citation>
    <scope>NUCLEOTIDE SEQUENCE [LARGE SCALE GENOMIC DNA]</scope>
    <source>
        <strain evidence="5 6">DSM 26407</strain>
    </source>
</reference>
<dbReference type="PANTHER" id="PTHR33154:SF28">
    <property type="entry name" value="HTH-TYPE TRANSCRIPTIONAL REGULATOR YGAV-RELATED"/>
    <property type="match status" value="1"/>
</dbReference>
<dbReference type="Gene3D" id="1.10.10.10">
    <property type="entry name" value="Winged helix-like DNA-binding domain superfamily/Winged helix DNA-binding domain"/>
    <property type="match status" value="1"/>
</dbReference>
<keyword evidence="2" id="KW-0238">DNA-binding</keyword>
<evidence type="ECO:0000256" key="1">
    <source>
        <dbReference type="ARBA" id="ARBA00023015"/>
    </source>
</evidence>
<dbReference type="GO" id="GO:0003700">
    <property type="term" value="F:DNA-binding transcription factor activity"/>
    <property type="evidence" value="ECO:0007669"/>
    <property type="project" value="InterPro"/>
</dbReference>
<dbReference type="GO" id="GO:0003677">
    <property type="term" value="F:DNA binding"/>
    <property type="evidence" value="ECO:0007669"/>
    <property type="project" value="UniProtKB-KW"/>
</dbReference>
<dbReference type="PANTHER" id="PTHR33154">
    <property type="entry name" value="TRANSCRIPTIONAL REGULATOR, ARSR FAMILY"/>
    <property type="match status" value="1"/>
</dbReference>
<evidence type="ECO:0000313" key="5">
    <source>
        <dbReference type="EMBL" id="RCX23912.1"/>
    </source>
</evidence>
<evidence type="ECO:0000256" key="2">
    <source>
        <dbReference type="ARBA" id="ARBA00023125"/>
    </source>
</evidence>
<dbReference type="CDD" id="cd00090">
    <property type="entry name" value="HTH_ARSR"/>
    <property type="match status" value="1"/>
</dbReference>